<reference evidence="1 2" key="1">
    <citation type="submission" date="2024-04" db="EMBL/GenBank/DDBJ databases">
        <title>Tritrichomonas musculus Genome.</title>
        <authorList>
            <person name="Alves-Ferreira E."/>
            <person name="Grigg M."/>
            <person name="Lorenzi H."/>
            <person name="Galac M."/>
        </authorList>
    </citation>
    <scope>NUCLEOTIDE SEQUENCE [LARGE SCALE GENOMIC DNA]</scope>
    <source>
        <strain evidence="1 2">EAF2021</strain>
    </source>
</reference>
<organism evidence="1 2">
    <name type="scientific">Tritrichomonas musculus</name>
    <dbReference type="NCBI Taxonomy" id="1915356"/>
    <lineage>
        <taxon>Eukaryota</taxon>
        <taxon>Metamonada</taxon>
        <taxon>Parabasalia</taxon>
        <taxon>Tritrichomonadida</taxon>
        <taxon>Tritrichomonadidae</taxon>
        <taxon>Tritrichomonas</taxon>
    </lineage>
</organism>
<proteinExistence type="predicted"/>
<dbReference type="Proteomes" id="UP001470230">
    <property type="component" value="Unassembled WGS sequence"/>
</dbReference>
<evidence type="ECO:0008006" key="3">
    <source>
        <dbReference type="Google" id="ProtNLM"/>
    </source>
</evidence>
<sequence>MMNFDLSLKDTSDKFPKINDLVEECRKLTNSPNYFQILIKLIDSLKTLASIFSKNSDFLNNELIYDDIIQVFHTINTISDILIQYLRYISSSPKEDDPIIGSNISDLHDCIQIFTTNFQQIIDQHSNNNTEKVDILYNWIGLECSLFLFCINVKSVPEFPYCELKIVTFYKNCEKLDSIQNTVTAVTSFCGTGKITCVPIIMLIKSLKEGMKIPFCVLSKTNSKIVENLMNFFRGKISKNVTITTDKNEFSELFKNYDQNLKKLVFGIFTPYDILSFLFENQENEKNFHFYRFIVDEIQHRSAITDVLIARLSNTQFHRRSS</sequence>
<name>A0ABR2JWI3_9EUKA</name>
<accession>A0ABR2JWI3</accession>
<dbReference type="EMBL" id="JAPFFF010000009">
    <property type="protein sequence ID" value="KAK8883178.1"/>
    <property type="molecule type" value="Genomic_DNA"/>
</dbReference>
<evidence type="ECO:0000313" key="2">
    <source>
        <dbReference type="Proteomes" id="UP001470230"/>
    </source>
</evidence>
<protein>
    <recommendedName>
        <fullName evidence="3">Helicase/UvrB N-terminal domain-containing protein</fullName>
    </recommendedName>
</protein>
<keyword evidence="2" id="KW-1185">Reference proteome</keyword>
<evidence type="ECO:0000313" key="1">
    <source>
        <dbReference type="EMBL" id="KAK8883178.1"/>
    </source>
</evidence>
<gene>
    <name evidence="1" type="ORF">M9Y10_045828</name>
</gene>
<comment type="caution">
    <text evidence="1">The sequence shown here is derived from an EMBL/GenBank/DDBJ whole genome shotgun (WGS) entry which is preliminary data.</text>
</comment>